<keyword evidence="2" id="KW-1185">Reference proteome</keyword>
<dbReference type="KEGG" id="tva:5466734"/>
<dbReference type="RefSeq" id="XP_001582172.1">
    <property type="nucleotide sequence ID" value="XM_001582122.1"/>
</dbReference>
<dbReference type="Gene3D" id="3.80.10.10">
    <property type="entry name" value="Ribonuclease Inhibitor"/>
    <property type="match status" value="3"/>
</dbReference>
<reference evidence="1" key="2">
    <citation type="journal article" date="2007" name="Science">
        <title>Draft genome sequence of the sexually transmitted pathogen Trichomonas vaginalis.</title>
        <authorList>
            <person name="Carlton J.M."/>
            <person name="Hirt R.P."/>
            <person name="Silva J.C."/>
            <person name="Delcher A.L."/>
            <person name="Schatz M."/>
            <person name="Zhao Q."/>
            <person name="Wortman J.R."/>
            <person name="Bidwell S.L."/>
            <person name="Alsmark U.C.M."/>
            <person name="Besteiro S."/>
            <person name="Sicheritz-Ponten T."/>
            <person name="Noel C.J."/>
            <person name="Dacks J.B."/>
            <person name="Foster P.G."/>
            <person name="Simillion C."/>
            <person name="Van de Peer Y."/>
            <person name="Miranda-Saavedra D."/>
            <person name="Barton G.J."/>
            <person name="Westrop G.D."/>
            <person name="Mueller S."/>
            <person name="Dessi D."/>
            <person name="Fiori P.L."/>
            <person name="Ren Q."/>
            <person name="Paulsen I."/>
            <person name="Zhang H."/>
            <person name="Bastida-Corcuera F.D."/>
            <person name="Simoes-Barbosa A."/>
            <person name="Brown M.T."/>
            <person name="Hayes R.D."/>
            <person name="Mukherjee M."/>
            <person name="Okumura C.Y."/>
            <person name="Schneider R."/>
            <person name="Smith A.J."/>
            <person name="Vanacova S."/>
            <person name="Villalvazo M."/>
            <person name="Haas B.J."/>
            <person name="Pertea M."/>
            <person name="Feldblyum T.V."/>
            <person name="Utterback T.R."/>
            <person name="Shu C.L."/>
            <person name="Osoegawa K."/>
            <person name="de Jong P.J."/>
            <person name="Hrdy I."/>
            <person name="Horvathova L."/>
            <person name="Zubacova Z."/>
            <person name="Dolezal P."/>
            <person name="Malik S.B."/>
            <person name="Logsdon J.M. Jr."/>
            <person name="Henze K."/>
            <person name="Gupta A."/>
            <person name="Wang C.C."/>
            <person name="Dunne R.L."/>
            <person name="Upcroft J.A."/>
            <person name="Upcroft P."/>
            <person name="White O."/>
            <person name="Salzberg S.L."/>
            <person name="Tang P."/>
            <person name="Chiu C.-H."/>
            <person name="Lee Y.-S."/>
            <person name="Embley T.M."/>
            <person name="Coombs G.H."/>
            <person name="Mottram J.C."/>
            <person name="Tachezy J."/>
            <person name="Fraser-Liggett C.M."/>
            <person name="Johnson P.J."/>
        </authorList>
    </citation>
    <scope>NUCLEOTIDE SEQUENCE [LARGE SCALE GENOMIC DNA]</scope>
    <source>
        <strain evidence="1">G3</strain>
    </source>
</reference>
<organism evidence="1 2">
    <name type="scientific">Trichomonas vaginalis (strain ATCC PRA-98 / G3)</name>
    <dbReference type="NCBI Taxonomy" id="412133"/>
    <lineage>
        <taxon>Eukaryota</taxon>
        <taxon>Metamonada</taxon>
        <taxon>Parabasalia</taxon>
        <taxon>Trichomonadida</taxon>
        <taxon>Trichomonadidae</taxon>
        <taxon>Trichomonas</taxon>
    </lineage>
</organism>
<dbReference type="PANTHER" id="PTHR45661:SF3">
    <property type="entry name" value="IG-LIKE DOMAIN-CONTAINING PROTEIN"/>
    <property type="match status" value="1"/>
</dbReference>
<dbReference type="EMBL" id="DS113192">
    <property type="protein sequence ID" value="EAY21186.1"/>
    <property type="molecule type" value="Genomic_DNA"/>
</dbReference>
<dbReference type="Proteomes" id="UP000001542">
    <property type="component" value="Unassembled WGS sequence"/>
</dbReference>
<dbReference type="AlphaFoldDB" id="A2DEQ9"/>
<reference evidence="1" key="1">
    <citation type="submission" date="2006-10" db="EMBL/GenBank/DDBJ databases">
        <authorList>
            <person name="Amadeo P."/>
            <person name="Zhao Q."/>
            <person name="Wortman J."/>
            <person name="Fraser-Liggett C."/>
            <person name="Carlton J."/>
        </authorList>
    </citation>
    <scope>NUCLEOTIDE SEQUENCE</scope>
    <source>
        <strain evidence="1">G3</strain>
    </source>
</reference>
<dbReference type="InParanoid" id="A2DEQ9"/>
<dbReference type="PANTHER" id="PTHR45661">
    <property type="entry name" value="SURFACE ANTIGEN"/>
    <property type="match status" value="1"/>
</dbReference>
<dbReference type="InterPro" id="IPR032675">
    <property type="entry name" value="LRR_dom_sf"/>
</dbReference>
<accession>A2DEQ9</accession>
<dbReference type="Gene3D" id="3.40.50.12480">
    <property type="match status" value="1"/>
</dbReference>
<gene>
    <name evidence="1" type="ORF">TVAG_283550</name>
</gene>
<dbReference type="VEuPathDB" id="TrichDB:TVAG_283550"/>
<evidence type="ECO:0000313" key="2">
    <source>
        <dbReference type="Proteomes" id="UP000001542"/>
    </source>
</evidence>
<sequence length="689" mass="75697">MMYCELREINFGKNLENIGGVSFYYNSYLEKVSFNADCNLVSIGGQAFAGCSKLKSIVLPKKVKSLKDRCFQYASVLATFSIPAGSVLSTIEDLSFDNTALTSISFPKTLTFLGVNSFQYCKSLKSVTFAAGTNLPTLGGGVFKSCTSLPTITIPSTVSTFDPSAFAYCSSLVSIYVPSANTHYTSRDGIVYTYNKQRLVCCPAGKVSAFIYNYIIVIGSNAFWRCTKLQNLTFQSGCKLETIEDGTFYSCTALVRVDLPTSLKTVKQNAFAGCTKLAIITFPDYARVNLDADSIFSDCTSLTTFTFGKFCALKVFGKNIFSNCKKLTTVVIPANCTTIRDNAFKGCQSLKYVKYQAKSKMSSLSSTAFSGCTSLTNYSVPDSYTQISSACFGGAPSITIVSIPTGMKISKIVSTAFSPYKLKSITIASGTTISFIESSTFANKLIDNFYLDCKVSLSSYVFKNCSKLKKVYIKQISNTPITSATNFKYSKRLMSATKEYYTIPTGTFYGCNNLESVTINNNIVNISDYAFTDCSKLVFKIPSSVKRIGNFAFKNCFNINKVPENVIYFGNSSFIGTSVPSVLRICSGTKFIGSSSFMSTKVRVVYYCGSRDFSKFYPSFERGTNVIVGLSYKHNVFCGSPIFHKASYICDDIIETNFVGVDIIKKQMKNDLKTHASLLLTSSYYLGLW</sequence>
<dbReference type="InterPro" id="IPR053139">
    <property type="entry name" value="Surface_bspA-like"/>
</dbReference>
<name>A2DEQ9_TRIV3</name>
<dbReference type="Pfam" id="PF13306">
    <property type="entry name" value="LRR_5"/>
    <property type="match status" value="5"/>
</dbReference>
<evidence type="ECO:0000313" key="1">
    <source>
        <dbReference type="EMBL" id="EAY21186.1"/>
    </source>
</evidence>
<proteinExistence type="predicted"/>
<dbReference type="SUPFAM" id="SSF52058">
    <property type="entry name" value="L domain-like"/>
    <property type="match status" value="2"/>
</dbReference>
<dbReference type="InterPro" id="IPR026906">
    <property type="entry name" value="LRR_5"/>
</dbReference>
<protein>
    <submittedName>
        <fullName evidence="1">Surface antigen BspA-like</fullName>
    </submittedName>
</protein>
<dbReference type="VEuPathDB" id="TrichDB:TVAGG3_0577000"/>